<dbReference type="InterPro" id="IPR015919">
    <property type="entry name" value="Cadherin-like_sf"/>
</dbReference>
<dbReference type="EMBL" id="DRPZ01000244">
    <property type="protein sequence ID" value="HGY10310.1"/>
    <property type="molecule type" value="Genomic_DNA"/>
</dbReference>
<dbReference type="GO" id="GO:0005509">
    <property type="term" value="F:calcium ion binding"/>
    <property type="evidence" value="ECO:0007669"/>
    <property type="project" value="InterPro"/>
</dbReference>
<feature type="region of interest" description="Disordered" evidence="1">
    <location>
        <begin position="260"/>
        <end position="413"/>
    </location>
</feature>
<dbReference type="InterPro" id="IPR013783">
    <property type="entry name" value="Ig-like_fold"/>
</dbReference>
<reference evidence="2" key="1">
    <citation type="journal article" date="2020" name="mSystems">
        <title>Genome- and Community-Level Interaction Insights into Carbon Utilization and Element Cycling Functions of Hydrothermarchaeota in Hydrothermal Sediment.</title>
        <authorList>
            <person name="Zhou Z."/>
            <person name="Liu Y."/>
            <person name="Xu W."/>
            <person name="Pan J."/>
            <person name="Luo Z.H."/>
            <person name="Li M."/>
        </authorList>
    </citation>
    <scope>NUCLEOTIDE SEQUENCE [LARGE SCALE GENOMIC DNA]</scope>
    <source>
        <strain evidence="2">HyVt-570</strain>
    </source>
</reference>
<dbReference type="SUPFAM" id="SSF49313">
    <property type="entry name" value="Cadherin-like"/>
    <property type="match status" value="1"/>
</dbReference>
<dbReference type="AlphaFoldDB" id="A0A7C4VHH5"/>
<protein>
    <submittedName>
        <fullName evidence="2">Uncharacterized protein</fullName>
    </submittedName>
</protein>
<proteinExistence type="predicted"/>
<comment type="caution">
    <text evidence="2">The sequence shown here is derived from an EMBL/GenBank/DDBJ whole genome shotgun (WGS) entry which is preliminary data.</text>
</comment>
<feature type="compositionally biased region" description="Low complexity" evidence="1">
    <location>
        <begin position="260"/>
        <end position="279"/>
    </location>
</feature>
<accession>A0A7C4VHH5</accession>
<feature type="region of interest" description="Disordered" evidence="1">
    <location>
        <begin position="218"/>
        <end position="244"/>
    </location>
</feature>
<feature type="compositionally biased region" description="Basic and acidic residues" evidence="1">
    <location>
        <begin position="309"/>
        <end position="318"/>
    </location>
</feature>
<evidence type="ECO:0000256" key="1">
    <source>
        <dbReference type="SAM" id="MobiDB-lite"/>
    </source>
</evidence>
<feature type="compositionally biased region" description="Basic and acidic residues" evidence="1">
    <location>
        <begin position="396"/>
        <end position="413"/>
    </location>
</feature>
<gene>
    <name evidence="2" type="ORF">ENK37_09740</name>
</gene>
<dbReference type="Pfam" id="PF05345">
    <property type="entry name" value="He_PIG"/>
    <property type="match status" value="1"/>
</dbReference>
<name>A0A7C4VHH5_9DEIN</name>
<dbReference type="Gene3D" id="2.60.40.10">
    <property type="entry name" value="Immunoglobulins"/>
    <property type="match status" value="1"/>
</dbReference>
<sequence>MPPWASVGGVRNIGAALLLALVLAACGTSEGGVGEPLRITVSSAPPAYLGERYEARFPASGGVRPYRYELEGKLPQGLNFTNGRLSGLPREKGSFKITVVVTDAALSSRSATFTLHVKDPPPPKLTVKLPQSETDAPFIAVLTLSERPTQALRLRLTLKDLKPDLESLKVAPELIYVLRYDAEKQTLDLDGAFTKTFKGGELLRLRLEPLRKLRPKVSSQAQFFDAKGEPYTKTPPKRPADSGRYGFEELRTLAARWLKSAPSAAPAPKASGPPAQKPADSADGQEGTDSQDEAVAPSEEAEGPPAKASPEESERQPPEDSAVASPQPNDQPAAENLEPAPPAFDPDLDGDGKVGAADLELLRADYAFNPGGRLSPPKPSENPDADKENPSPGEGAQDREEAPASSPKPEDAP</sequence>
<dbReference type="PROSITE" id="PS00018">
    <property type="entry name" value="EF_HAND_1"/>
    <property type="match status" value="1"/>
</dbReference>
<organism evidence="2">
    <name type="scientific">Oceanithermus profundus</name>
    <dbReference type="NCBI Taxonomy" id="187137"/>
    <lineage>
        <taxon>Bacteria</taxon>
        <taxon>Thermotogati</taxon>
        <taxon>Deinococcota</taxon>
        <taxon>Deinococci</taxon>
        <taxon>Thermales</taxon>
        <taxon>Thermaceae</taxon>
        <taxon>Oceanithermus</taxon>
    </lineage>
</organism>
<dbReference type="GO" id="GO:0016020">
    <property type="term" value="C:membrane"/>
    <property type="evidence" value="ECO:0007669"/>
    <property type="project" value="InterPro"/>
</dbReference>
<dbReference type="InterPro" id="IPR018247">
    <property type="entry name" value="EF_Hand_1_Ca_BS"/>
</dbReference>
<dbReference type="Proteomes" id="UP000885759">
    <property type="component" value="Unassembled WGS sequence"/>
</dbReference>
<evidence type="ECO:0000313" key="2">
    <source>
        <dbReference type="EMBL" id="HGY10310.1"/>
    </source>
</evidence>